<evidence type="ECO:0000313" key="13">
    <source>
        <dbReference type="Proteomes" id="UP001174691"/>
    </source>
</evidence>
<dbReference type="Gene3D" id="3.40.50.200">
    <property type="entry name" value="Peptidase S8/S53 domain"/>
    <property type="match status" value="2"/>
</dbReference>
<dbReference type="InterPro" id="IPR034187">
    <property type="entry name" value="Peptidases_S8_5"/>
</dbReference>
<comment type="similarity">
    <text evidence="1 7 8">Belongs to the peptidase S8 family.</text>
</comment>
<dbReference type="PANTHER" id="PTHR43399">
    <property type="entry name" value="SUBTILISIN-RELATED"/>
    <property type="match status" value="1"/>
</dbReference>
<dbReference type="PROSITE" id="PS00137">
    <property type="entry name" value="SUBTILASE_HIS"/>
    <property type="match status" value="1"/>
</dbReference>
<gene>
    <name evidence="12" type="ORF">NKR19_g6999</name>
</gene>
<feature type="active site" description="Charge relay system" evidence="6 7">
    <location>
        <position position="397"/>
    </location>
</feature>
<dbReference type="CDD" id="cd02124">
    <property type="entry name" value="PA_PoS1_like"/>
    <property type="match status" value="1"/>
</dbReference>
<keyword evidence="2 7" id="KW-0645">Protease</keyword>
<keyword evidence="3" id="KW-0732">Signal</keyword>
<evidence type="ECO:0000256" key="3">
    <source>
        <dbReference type="ARBA" id="ARBA00022729"/>
    </source>
</evidence>
<evidence type="ECO:0000256" key="9">
    <source>
        <dbReference type="SAM" id="MobiDB-lite"/>
    </source>
</evidence>
<evidence type="ECO:0000256" key="1">
    <source>
        <dbReference type="ARBA" id="ARBA00011073"/>
    </source>
</evidence>
<comment type="caution">
    <text evidence="12">The sequence shown here is derived from an EMBL/GenBank/DDBJ whole genome shotgun (WGS) entry which is preliminary data.</text>
</comment>
<organism evidence="12 13">
    <name type="scientific">Coniochaeta hoffmannii</name>
    <dbReference type="NCBI Taxonomy" id="91930"/>
    <lineage>
        <taxon>Eukaryota</taxon>
        <taxon>Fungi</taxon>
        <taxon>Dikarya</taxon>
        <taxon>Ascomycota</taxon>
        <taxon>Pezizomycotina</taxon>
        <taxon>Sordariomycetes</taxon>
        <taxon>Sordariomycetidae</taxon>
        <taxon>Coniochaetales</taxon>
        <taxon>Coniochaetaceae</taxon>
        <taxon>Coniochaeta</taxon>
    </lineage>
</organism>
<dbReference type="InterPro" id="IPR023827">
    <property type="entry name" value="Peptidase_S8_Asp-AS"/>
</dbReference>
<feature type="domain" description="C5a peptidase/Subtilisin-like protease SBT2-like Fn3-like" evidence="11">
    <location>
        <begin position="473"/>
        <end position="587"/>
    </location>
</feature>
<protein>
    <submittedName>
        <fullName evidence="12">Subtilisin-like protein</fullName>
    </submittedName>
</protein>
<dbReference type="Gene3D" id="2.60.40.1710">
    <property type="entry name" value="Subtilisin-like superfamily"/>
    <property type="match status" value="1"/>
</dbReference>
<dbReference type="InterPro" id="IPR010435">
    <property type="entry name" value="C5a/SBT2-like_Fn3"/>
</dbReference>
<evidence type="ECO:0000256" key="4">
    <source>
        <dbReference type="ARBA" id="ARBA00022801"/>
    </source>
</evidence>
<evidence type="ECO:0000313" key="12">
    <source>
        <dbReference type="EMBL" id="KAJ9143140.1"/>
    </source>
</evidence>
<feature type="active site" description="Charge relay system" evidence="6 7">
    <location>
        <position position="23"/>
    </location>
</feature>
<keyword evidence="5 7" id="KW-0720">Serine protease</keyword>
<dbReference type="PANTHER" id="PTHR43399:SF4">
    <property type="entry name" value="CELL WALL-ASSOCIATED PROTEASE"/>
    <property type="match status" value="1"/>
</dbReference>
<dbReference type="Pfam" id="PF06280">
    <property type="entry name" value="fn3_5"/>
    <property type="match status" value="1"/>
</dbReference>
<dbReference type="PROSITE" id="PS00138">
    <property type="entry name" value="SUBTILASE_SER"/>
    <property type="match status" value="1"/>
</dbReference>
<dbReference type="PROSITE" id="PS00136">
    <property type="entry name" value="SUBTILASE_ASP"/>
    <property type="match status" value="1"/>
</dbReference>
<feature type="active site" description="Charge relay system" evidence="6 7">
    <location>
        <position position="63"/>
    </location>
</feature>
<dbReference type="PROSITE" id="PS51892">
    <property type="entry name" value="SUBTILASE"/>
    <property type="match status" value="1"/>
</dbReference>
<dbReference type="InterPro" id="IPR051048">
    <property type="entry name" value="Peptidase_S8/S53_subtilisin"/>
</dbReference>
<evidence type="ECO:0000259" key="10">
    <source>
        <dbReference type="Pfam" id="PF00082"/>
    </source>
</evidence>
<evidence type="ECO:0000256" key="8">
    <source>
        <dbReference type="RuleBase" id="RU003355"/>
    </source>
</evidence>
<evidence type="ECO:0000256" key="7">
    <source>
        <dbReference type="PROSITE-ProRule" id="PRU01240"/>
    </source>
</evidence>
<dbReference type="InterPro" id="IPR023828">
    <property type="entry name" value="Peptidase_S8_Ser-AS"/>
</dbReference>
<dbReference type="InterPro" id="IPR022398">
    <property type="entry name" value="Peptidase_S8_His-AS"/>
</dbReference>
<dbReference type="EMBL" id="JANBVN010000116">
    <property type="protein sequence ID" value="KAJ9143140.1"/>
    <property type="molecule type" value="Genomic_DNA"/>
</dbReference>
<evidence type="ECO:0000259" key="11">
    <source>
        <dbReference type="Pfam" id="PF06280"/>
    </source>
</evidence>
<proteinExistence type="inferred from homology"/>
<dbReference type="PRINTS" id="PR00723">
    <property type="entry name" value="SUBTILISIN"/>
</dbReference>
<dbReference type="InterPro" id="IPR015500">
    <property type="entry name" value="Peptidase_S8_subtilisin-rel"/>
</dbReference>
<dbReference type="Proteomes" id="UP001174691">
    <property type="component" value="Unassembled WGS sequence"/>
</dbReference>
<keyword evidence="13" id="KW-1185">Reference proteome</keyword>
<dbReference type="SUPFAM" id="SSF52743">
    <property type="entry name" value="Subtilisin-like"/>
    <property type="match status" value="1"/>
</dbReference>
<dbReference type="InterPro" id="IPR000209">
    <property type="entry name" value="Peptidase_S8/S53_dom"/>
</dbReference>
<dbReference type="GO" id="GO:0004252">
    <property type="term" value="F:serine-type endopeptidase activity"/>
    <property type="evidence" value="ECO:0007669"/>
    <property type="project" value="UniProtKB-UniRule"/>
</dbReference>
<evidence type="ECO:0000256" key="6">
    <source>
        <dbReference type="PIRSR" id="PIRSR615500-1"/>
    </source>
</evidence>
<feature type="region of interest" description="Disordered" evidence="9">
    <location>
        <begin position="620"/>
        <end position="646"/>
    </location>
</feature>
<dbReference type="InterPro" id="IPR036852">
    <property type="entry name" value="Peptidase_S8/S53_dom_sf"/>
</dbReference>
<feature type="domain" description="Peptidase S8/S53" evidence="10">
    <location>
        <begin position="14"/>
        <end position="452"/>
    </location>
</feature>
<accession>A0AA38VHI8</accession>
<sequence>MAQVDRLRAQGITGKGVKVGIVDSGVDFHHPALGGCFGPGCLISYGRDFYENKTEPYDNCNGHGTHVAGIVAAQSNNPYGLTGVAPGVTLGMYRVTGCAQSVDPDLAIMGINQAYEDGSDIISISSGFGARWSEDPVAVVMERIVEKGVICVAATGNTAKQGLFPITGGSPAVGHGVSAVASVVNTLVPQNLTVSSYTVGSADNTTTEDFAWQVGFRNTSIPWAGTYALYATSHDSNVANDACEPLPADTPDLSNYVVLVRLGSGCTYEDQSQHLGAKNAMHIMFYGPAEITRGTDLFPVPAVAGVTPQSQGKEWVDILNSGYEVFLHFPATVDSNTANWTLIFSPNTITGGYMSTSSAWGLPFELEVKPTFSAPGANILSTWPLDLGSYSIQSGTSMATPFAAGVYALLIEARKTKDPAALQRILSSVAKPNLFNDGTKTSGTLAPVAQQGAGLLQAFDAAQVTTLLGVQSIAFNDTDHFVREASFNITNTGTTDQTYQLGYVNTLTMYTFEDTVDWFLAGFPNPLADGYVTLSFSSATVTVPAGASLDVAVTATPPAGLDAGRLPVYSGYITLNSTSGENLSIPYAGVAGSLHNTPIINPSNRGTYLERDFRNDFPPGAPANSTFTVPIPTSPTAPPEEDLPPGVTIPGLHVETTLGTEAVRLLVVPLDVNGTMPTTDILGYKAAGEIPFSEGYIDGRQAVDIGFTGMLPDGTVVPEGRYEFRILALRIFGRPENVDDYQSLGYQFNIRYMGNGTEGGS</sequence>
<dbReference type="GO" id="GO:0006508">
    <property type="term" value="P:proteolysis"/>
    <property type="evidence" value="ECO:0007669"/>
    <property type="project" value="UniProtKB-KW"/>
</dbReference>
<dbReference type="AlphaFoldDB" id="A0AA38VHI8"/>
<dbReference type="GO" id="GO:0016020">
    <property type="term" value="C:membrane"/>
    <property type="evidence" value="ECO:0007669"/>
    <property type="project" value="InterPro"/>
</dbReference>
<dbReference type="Pfam" id="PF00082">
    <property type="entry name" value="Peptidase_S8"/>
    <property type="match status" value="1"/>
</dbReference>
<dbReference type="CDD" id="cd07489">
    <property type="entry name" value="Peptidases_S8_5"/>
    <property type="match status" value="1"/>
</dbReference>
<reference evidence="12" key="1">
    <citation type="submission" date="2022-07" db="EMBL/GenBank/DDBJ databases">
        <title>Fungi with potential for degradation of polypropylene.</title>
        <authorList>
            <person name="Gostincar C."/>
        </authorList>
    </citation>
    <scope>NUCLEOTIDE SEQUENCE</scope>
    <source>
        <strain evidence="12">EXF-13287</strain>
    </source>
</reference>
<evidence type="ECO:0000256" key="2">
    <source>
        <dbReference type="ARBA" id="ARBA00022670"/>
    </source>
</evidence>
<keyword evidence="4 7" id="KW-0378">Hydrolase</keyword>
<evidence type="ECO:0000256" key="5">
    <source>
        <dbReference type="ARBA" id="ARBA00022825"/>
    </source>
</evidence>
<name>A0AA38VHI8_9PEZI</name>